<dbReference type="EMBL" id="LUFC02000055">
    <property type="protein sequence ID" value="KAF4502797.1"/>
    <property type="molecule type" value="Genomic_DNA"/>
</dbReference>
<dbReference type="AlphaFoldDB" id="A0A9P5BIN7"/>
<proteinExistence type="predicted"/>
<reference evidence="2" key="1">
    <citation type="submission" date="2020-01" db="EMBL/GenBank/DDBJ databases">
        <title>Identification and distribution of gene clusters putatively required for synthesis of sphingolipid metabolism inhibitors in phylogenetically diverse species of the filamentous fungus Fusarium.</title>
        <authorList>
            <person name="Kim H.-S."/>
            <person name="Busman M."/>
            <person name="Brown D.W."/>
            <person name="Divon H."/>
            <person name="Uhlig S."/>
            <person name="Proctor R.H."/>
        </authorList>
    </citation>
    <scope>NUCLEOTIDE SEQUENCE</scope>
    <source>
        <strain evidence="2">NRRL 31653</strain>
    </source>
</reference>
<evidence type="ECO:0000313" key="3">
    <source>
        <dbReference type="Proteomes" id="UP000737391"/>
    </source>
</evidence>
<feature type="compositionally biased region" description="Polar residues" evidence="1">
    <location>
        <begin position="166"/>
        <end position="179"/>
    </location>
</feature>
<protein>
    <submittedName>
        <fullName evidence="2">Uncharacterized protein</fullName>
    </submittedName>
</protein>
<keyword evidence="3" id="KW-1185">Reference proteome</keyword>
<accession>A0A9P5BIN7</accession>
<dbReference type="OrthoDB" id="5096715at2759"/>
<sequence length="203" mass="22225">MAFPKTNIAAQLREAVLDGNKQLQGIQDPDDLFRQEQARISNASKKRIEQFYLHTLQDNGNGSSGDDENVALLLRALLSDGQQMKRLEMEHEATRIKKQELHNEKATAIGRGIVANLVDILGFSKMQDLVSTPSAPEDSASIMEGYIDRARLAVPVDNGTPEATVGRTTRSRSYNTRQNGGVHEKVAPATSPSARMGDDSVSH</sequence>
<name>A0A9P5BIN7_9HYPO</name>
<dbReference type="Proteomes" id="UP000737391">
    <property type="component" value="Unassembled WGS sequence"/>
</dbReference>
<evidence type="ECO:0000313" key="2">
    <source>
        <dbReference type="EMBL" id="KAF4502797.1"/>
    </source>
</evidence>
<gene>
    <name evidence="2" type="ORF">FAGAP_953</name>
</gene>
<evidence type="ECO:0000256" key="1">
    <source>
        <dbReference type="SAM" id="MobiDB-lite"/>
    </source>
</evidence>
<organism evidence="2 3">
    <name type="scientific">Fusarium agapanthi</name>
    <dbReference type="NCBI Taxonomy" id="1803897"/>
    <lineage>
        <taxon>Eukaryota</taxon>
        <taxon>Fungi</taxon>
        <taxon>Dikarya</taxon>
        <taxon>Ascomycota</taxon>
        <taxon>Pezizomycotina</taxon>
        <taxon>Sordariomycetes</taxon>
        <taxon>Hypocreomycetidae</taxon>
        <taxon>Hypocreales</taxon>
        <taxon>Nectriaceae</taxon>
        <taxon>Fusarium</taxon>
        <taxon>Fusarium fujikuroi species complex</taxon>
    </lineage>
</organism>
<feature type="region of interest" description="Disordered" evidence="1">
    <location>
        <begin position="157"/>
        <end position="203"/>
    </location>
</feature>
<comment type="caution">
    <text evidence="2">The sequence shown here is derived from an EMBL/GenBank/DDBJ whole genome shotgun (WGS) entry which is preliminary data.</text>
</comment>